<reference evidence="2" key="1">
    <citation type="submission" date="2020-04" db="EMBL/GenBank/DDBJ databases">
        <authorList>
            <person name="Alioto T."/>
            <person name="Alioto T."/>
            <person name="Gomez Garrido J."/>
        </authorList>
    </citation>
    <scope>NUCLEOTIDE SEQUENCE</scope>
    <source>
        <strain evidence="2">A484AB</strain>
    </source>
</reference>
<organism evidence="2 3">
    <name type="scientific">Paramuricea clavata</name>
    <name type="common">Red gorgonian</name>
    <name type="synonym">Violescent sea-whip</name>
    <dbReference type="NCBI Taxonomy" id="317549"/>
    <lineage>
        <taxon>Eukaryota</taxon>
        <taxon>Metazoa</taxon>
        <taxon>Cnidaria</taxon>
        <taxon>Anthozoa</taxon>
        <taxon>Octocorallia</taxon>
        <taxon>Malacalcyonacea</taxon>
        <taxon>Plexauridae</taxon>
        <taxon>Paramuricea</taxon>
    </lineage>
</organism>
<feature type="compositionally biased region" description="Acidic residues" evidence="1">
    <location>
        <begin position="71"/>
        <end position="82"/>
    </location>
</feature>
<evidence type="ECO:0000256" key="1">
    <source>
        <dbReference type="SAM" id="MobiDB-lite"/>
    </source>
</evidence>
<name>A0A6S7FN41_PARCT</name>
<gene>
    <name evidence="2" type="ORF">PACLA_8A006862</name>
</gene>
<dbReference type="EMBL" id="CACRXK020000160">
    <property type="protein sequence ID" value="CAB3979007.1"/>
    <property type="molecule type" value="Genomic_DNA"/>
</dbReference>
<comment type="caution">
    <text evidence="2">The sequence shown here is derived from an EMBL/GenBank/DDBJ whole genome shotgun (WGS) entry which is preliminary data.</text>
</comment>
<feature type="region of interest" description="Disordered" evidence="1">
    <location>
        <begin position="27"/>
        <end position="112"/>
    </location>
</feature>
<keyword evidence="3" id="KW-1185">Reference proteome</keyword>
<dbReference type="Proteomes" id="UP001152795">
    <property type="component" value="Unassembled WGS sequence"/>
</dbReference>
<dbReference type="AlphaFoldDB" id="A0A6S7FN41"/>
<proteinExistence type="predicted"/>
<accession>A0A6S7FN41</accession>
<feature type="compositionally biased region" description="Basic and acidic residues" evidence="1">
    <location>
        <begin position="53"/>
        <end position="63"/>
    </location>
</feature>
<protein>
    <submittedName>
        <fullName evidence="2">Uncharacterized protein</fullName>
    </submittedName>
</protein>
<evidence type="ECO:0000313" key="2">
    <source>
        <dbReference type="EMBL" id="CAB3979007.1"/>
    </source>
</evidence>
<sequence>MQDSVGTLSKKRTLARLKKKADANVIVVQADSDHDESDSFAREEDANNSNSSDDEHSQADENSHAIPTAIFDEEPEQADLEPNEYVVSDSEFVCESESKSSDSASDIQPDVCSNNEVINPGASITVF</sequence>
<evidence type="ECO:0000313" key="3">
    <source>
        <dbReference type="Proteomes" id="UP001152795"/>
    </source>
</evidence>